<accession>A0A7M7QIX3</accession>
<feature type="compositionally biased region" description="Low complexity" evidence="1">
    <location>
        <begin position="780"/>
        <end position="813"/>
    </location>
</feature>
<dbReference type="InterPro" id="IPR001849">
    <property type="entry name" value="PH_domain"/>
</dbReference>
<organism evidence="4 5">
    <name type="scientific">Nasonia vitripennis</name>
    <name type="common">Parasitic wasp</name>
    <dbReference type="NCBI Taxonomy" id="7425"/>
    <lineage>
        <taxon>Eukaryota</taxon>
        <taxon>Metazoa</taxon>
        <taxon>Ecdysozoa</taxon>
        <taxon>Arthropoda</taxon>
        <taxon>Hexapoda</taxon>
        <taxon>Insecta</taxon>
        <taxon>Pterygota</taxon>
        <taxon>Neoptera</taxon>
        <taxon>Endopterygota</taxon>
        <taxon>Hymenoptera</taxon>
        <taxon>Apocrita</taxon>
        <taxon>Proctotrupomorpha</taxon>
        <taxon>Chalcidoidea</taxon>
        <taxon>Pteromalidae</taxon>
        <taxon>Pteromalinae</taxon>
        <taxon>Nasonia</taxon>
    </lineage>
</organism>
<feature type="domain" description="PDZ" evidence="3">
    <location>
        <begin position="1407"/>
        <end position="1485"/>
    </location>
</feature>
<dbReference type="OrthoDB" id="2157866at2759"/>
<dbReference type="Proteomes" id="UP000002358">
    <property type="component" value="Chromosome 5"/>
</dbReference>
<feature type="compositionally biased region" description="Basic and acidic residues" evidence="1">
    <location>
        <begin position="1342"/>
        <end position="1372"/>
    </location>
</feature>
<feature type="region of interest" description="Disordered" evidence="1">
    <location>
        <begin position="855"/>
        <end position="1167"/>
    </location>
</feature>
<dbReference type="PROSITE" id="PS50106">
    <property type="entry name" value="PDZ"/>
    <property type="match status" value="1"/>
</dbReference>
<feature type="compositionally biased region" description="Low complexity" evidence="1">
    <location>
        <begin position="1134"/>
        <end position="1149"/>
    </location>
</feature>
<feature type="compositionally biased region" description="Basic residues" evidence="1">
    <location>
        <begin position="1243"/>
        <end position="1254"/>
    </location>
</feature>
<dbReference type="InParanoid" id="A0A7M7QIX3"/>
<feature type="region of interest" description="Disordered" evidence="1">
    <location>
        <begin position="240"/>
        <end position="296"/>
    </location>
</feature>
<dbReference type="CDD" id="cd00136">
    <property type="entry name" value="PDZ_canonical"/>
    <property type="match status" value="1"/>
</dbReference>
<dbReference type="PROSITE" id="PS50003">
    <property type="entry name" value="PH_DOMAIN"/>
    <property type="match status" value="2"/>
</dbReference>
<feature type="domain" description="PH" evidence="2">
    <location>
        <begin position="1505"/>
        <end position="1605"/>
    </location>
</feature>
<feature type="compositionally biased region" description="Low complexity" evidence="1">
    <location>
        <begin position="244"/>
        <end position="256"/>
    </location>
</feature>
<feature type="compositionally biased region" description="Basic residues" evidence="1">
    <location>
        <begin position="1010"/>
        <end position="1019"/>
    </location>
</feature>
<dbReference type="RefSeq" id="XP_031788431.1">
    <property type="nucleotide sequence ID" value="XM_031932571.2"/>
</dbReference>
<feature type="domain" description="PH" evidence="2">
    <location>
        <begin position="1630"/>
        <end position="1735"/>
    </location>
</feature>
<dbReference type="SUPFAM" id="SSF50156">
    <property type="entry name" value="PDZ domain-like"/>
    <property type="match status" value="1"/>
</dbReference>
<feature type="compositionally biased region" description="Low complexity" evidence="1">
    <location>
        <begin position="979"/>
        <end position="989"/>
    </location>
</feature>
<feature type="compositionally biased region" description="Polar residues" evidence="1">
    <location>
        <begin position="1150"/>
        <end position="1160"/>
    </location>
</feature>
<dbReference type="InterPro" id="IPR001478">
    <property type="entry name" value="PDZ"/>
</dbReference>
<dbReference type="InterPro" id="IPR036034">
    <property type="entry name" value="PDZ_sf"/>
</dbReference>
<name>A0A7M7QIX3_NASVI</name>
<feature type="compositionally biased region" description="Polar residues" evidence="1">
    <location>
        <begin position="910"/>
        <end position="919"/>
    </location>
</feature>
<evidence type="ECO:0000313" key="5">
    <source>
        <dbReference type="Proteomes" id="UP000002358"/>
    </source>
</evidence>
<dbReference type="Pfam" id="PF00169">
    <property type="entry name" value="PH"/>
    <property type="match status" value="2"/>
</dbReference>
<dbReference type="SUPFAM" id="SSF50729">
    <property type="entry name" value="PH domain-like"/>
    <property type="match status" value="2"/>
</dbReference>
<evidence type="ECO:0000256" key="1">
    <source>
        <dbReference type="SAM" id="MobiDB-lite"/>
    </source>
</evidence>
<feature type="region of interest" description="Disordered" evidence="1">
    <location>
        <begin position="736"/>
        <end position="839"/>
    </location>
</feature>
<feature type="compositionally biased region" description="Basic and acidic residues" evidence="1">
    <location>
        <begin position="1044"/>
        <end position="1058"/>
    </location>
</feature>
<dbReference type="SMR" id="A0A7M7QIX3"/>
<protein>
    <submittedName>
        <fullName evidence="4">Uncharacterized protein</fullName>
    </submittedName>
</protein>
<dbReference type="FunCoup" id="A0A7M7QIX3">
    <property type="interactions" value="13"/>
</dbReference>
<feature type="compositionally biased region" description="Polar residues" evidence="1">
    <location>
        <begin position="872"/>
        <end position="884"/>
    </location>
</feature>
<feature type="compositionally biased region" description="Low complexity" evidence="1">
    <location>
        <begin position="1028"/>
        <end position="1043"/>
    </location>
</feature>
<dbReference type="GeneID" id="100678108"/>
<feature type="region of interest" description="Disordered" evidence="1">
    <location>
        <begin position="1342"/>
        <end position="1375"/>
    </location>
</feature>
<dbReference type="InterPro" id="IPR011993">
    <property type="entry name" value="PH-like_dom_sf"/>
</dbReference>
<feature type="compositionally biased region" description="Low complexity" evidence="1">
    <location>
        <begin position="7"/>
        <end position="21"/>
    </location>
</feature>
<dbReference type="EnsemblMetazoa" id="XM_031932571">
    <property type="protein sequence ID" value="XP_031788431"/>
    <property type="gene ID" value="LOC100678108"/>
</dbReference>
<evidence type="ECO:0000313" key="4">
    <source>
        <dbReference type="EnsemblMetazoa" id="XP_031788431"/>
    </source>
</evidence>
<dbReference type="PANTHER" id="PTHR47644">
    <property type="entry name" value="AGAP008221-PA"/>
    <property type="match status" value="1"/>
</dbReference>
<evidence type="ECO:0000259" key="2">
    <source>
        <dbReference type="PROSITE" id="PS50003"/>
    </source>
</evidence>
<feature type="compositionally biased region" description="Basic residues" evidence="1">
    <location>
        <begin position="1070"/>
        <end position="1107"/>
    </location>
</feature>
<feature type="region of interest" description="Disordered" evidence="1">
    <location>
        <begin position="1222"/>
        <end position="1299"/>
    </location>
</feature>
<feature type="compositionally biased region" description="Polar residues" evidence="1">
    <location>
        <begin position="736"/>
        <end position="747"/>
    </location>
</feature>
<dbReference type="Gene3D" id="2.30.29.30">
    <property type="entry name" value="Pleckstrin-homology domain (PH domain)/Phosphotyrosine-binding domain (PTB)"/>
    <property type="match status" value="2"/>
</dbReference>
<proteinExistence type="predicted"/>
<reference evidence="4" key="1">
    <citation type="submission" date="2021-01" db="UniProtKB">
        <authorList>
            <consortium name="EnsemblMetazoa"/>
        </authorList>
    </citation>
    <scope>IDENTIFICATION</scope>
</reference>
<feature type="region of interest" description="Disordered" evidence="1">
    <location>
        <begin position="385"/>
        <end position="437"/>
    </location>
</feature>
<feature type="compositionally biased region" description="Basic and acidic residues" evidence="1">
    <location>
        <begin position="1274"/>
        <end position="1297"/>
    </location>
</feature>
<dbReference type="Gene3D" id="2.30.42.10">
    <property type="match status" value="1"/>
</dbReference>
<sequence length="1741" mass="193298">MPGGPGAPVAHAAASSQQQQQMRPAELQMDPRSLPGAPYQLHQSQTHHTQVDVSTQVDLHDGASSLQRGLTPLYSREDIKEQYCITSRQLDAVEKSGGGIFGCLTSRGPSPCSSSAKASILSACVRSAPSDENLFDAPYPYPYPYHVGRTGSGRHQMQPLQIMYQQPYSTYPRLPPRYGGYVEDDEEDDWVESSIFRRRPKSFCTSFDHKRYTWLQEDEESTKMEKPRSVLPTSAQPLTPALHQQQQQQQQQQQPQITKPKHVSFARSHTLTSFDMPRTKSPPRPHNQERLIDSQPTVQTSMASALGMPHPYPQPEPRILVLEKQPKRGTMKAQATQTEIGPSLRGRPPVTLSPRTIHRVKMVSQGAQTNGILNGRKLTKSYSEAGQLGTPLGSGPALKEETTEHEPLQRTQSEEPPRSPFMVDTPPPRSPREELPNGDVALHELGKKKELELEDQEILIDFKPAPVSPDARALLNEMAQPYRRYVTLQKTLSDGEIQVERRELIGEAGEPSYPHTCRRNHQDPWSRKLRAPVQFSSTPEDLSLLRVTSPPDDHNDEEFHENLVRRGLFRKRSVSLEDGVQVLATSDYILPRSLPTSPTSPTSATVPSRIAGRSVHHHREAASGGGGTLIVQRQFLHAGCAVPSPFASSDSLTANDATRDHSDGIWNESQATVLQADSLALLTPSSKRRHLLILQHQQRSSMDTDALDAEDEMDVYPQPSPRIRLEAATPVTVSPSIDATTYTSTNGRPRIGFLRRSPGPSLSQPHSQSSSEFGLSRSGTTDISETSTTDDYITANTSTGTGTTTGTSATTSSLSRSPFLPTGPSAQPTSATATTADGSSFESASSIYSLARSEAVLEEPSSPHTFKDKSDSLYSVQQQPSPARSSSSSSSGSYDLEDAMPEPPQEAIRKTTTQPSTGEQDMDEGHHSSSGGYAESPPDPQAWTEEERRRRKKTFTLDFPAGLEPSSVETATTPAPTMADVSSAAVVEPSPSPSHRERHRSRAKSAATRSPHRNNKRRSLTGEQLIPSSSSQQQQQQQQVSRSPQKDEWREQEREDPGHVPTSDDSSCSHHYHMHHHHPHHHVHGERHRRTRESPRRKSSAHVSARRRSNEDKNAALTGSLPRRRSRAVEYVCSSSRLSPGGLSSGRHSQSPGHQSSGASSGLLVKSPSPEVRLKALSAESLRSVSPGSDSVFYSVAEDAPPLDQAHCHHCGREVPEEIVQPPAGFADSPEGGHRPSSSKHSSSGHRLFKKFDKRYRSEDRGDRRHHRSSVGRSDVRAKSEERGGKPSSRYGEDFSRKRLHARSTDASMEILTGREDEDAYVEPYTSGEWIYIGDFEESHVWKRPDSKDGDDELKCLKERRGSQESTESERSFRKKYQVATHRMVHRKSSGEMYKRIQTKCFESDKRVVVRREAGGEFGFRIHGSKPVVVSAIEPDTPAESSGLEVGDIVMSVNGKSVMEATHSEVVRLAHSGSDVLELEVARTCNVLAPKLARDGGPKEARPEPALCSGYLWRKSRTGPGQTQDKWVRRWFALRRDNCLYYYKTDTDSQPVGAVMLLKYDVELTHESRPHSFAVRKHGAPTLHLAADTDEAAARWTTVIREAVERNNKADTWLDASLKLQQLPACMIQRADCFGYLSKQHERVRRTSSPTGWSRRYCVLKDAALYFYDDANSERAFGVACLHGFRVHGSVPNSGGRKHAFELQPPDPTQRTYTFATDSEMEKKRWLAALEYSIDRWIKIG</sequence>
<keyword evidence="5" id="KW-1185">Reference proteome</keyword>
<dbReference type="KEGG" id="nvi:100678108"/>
<feature type="compositionally biased region" description="Basic and acidic residues" evidence="1">
    <location>
        <begin position="398"/>
        <end position="417"/>
    </location>
</feature>
<dbReference type="PANTHER" id="PTHR47644:SF1">
    <property type="entry name" value="PDZ DOMAIN-CONTAINING PROTEIN"/>
    <property type="match status" value="1"/>
</dbReference>
<feature type="region of interest" description="Disordered" evidence="1">
    <location>
        <begin position="1"/>
        <end position="50"/>
    </location>
</feature>
<feature type="compositionally biased region" description="Low complexity" evidence="1">
    <location>
        <begin position="822"/>
        <end position="836"/>
    </location>
</feature>
<evidence type="ECO:0000259" key="3">
    <source>
        <dbReference type="PROSITE" id="PS50106"/>
    </source>
</evidence>
<dbReference type="Pfam" id="PF00595">
    <property type="entry name" value="PDZ"/>
    <property type="match status" value="1"/>
</dbReference>
<dbReference type="SMART" id="SM00228">
    <property type="entry name" value="PDZ"/>
    <property type="match status" value="1"/>
</dbReference>
<feature type="compositionally biased region" description="Low complexity" evidence="1">
    <location>
        <begin position="757"/>
        <end position="771"/>
    </location>
</feature>
<dbReference type="SMART" id="SM00233">
    <property type="entry name" value="PH"/>
    <property type="match status" value="2"/>
</dbReference>
<feature type="compositionally biased region" description="Polar residues" evidence="1">
    <location>
        <begin position="41"/>
        <end position="50"/>
    </location>
</feature>